<dbReference type="RefSeq" id="WP_343782419.1">
    <property type="nucleotide sequence ID" value="NZ_BAAACZ010000009.1"/>
</dbReference>
<dbReference type="InterPro" id="IPR037523">
    <property type="entry name" value="VOC_core"/>
</dbReference>
<organism evidence="2 3">
    <name type="scientific">Alkalibacillus silvisoli</name>
    <dbReference type="NCBI Taxonomy" id="392823"/>
    <lineage>
        <taxon>Bacteria</taxon>
        <taxon>Bacillati</taxon>
        <taxon>Bacillota</taxon>
        <taxon>Bacilli</taxon>
        <taxon>Bacillales</taxon>
        <taxon>Bacillaceae</taxon>
        <taxon>Alkalibacillus</taxon>
    </lineage>
</organism>
<dbReference type="SUPFAM" id="SSF54593">
    <property type="entry name" value="Glyoxalase/Bleomycin resistance protein/Dihydroxybiphenyl dioxygenase"/>
    <property type="match status" value="1"/>
</dbReference>
<comment type="caution">
    <text evidence="2">The sequence shown here is derived from an EMBL/GenBank/DDBJ whole genome shotgun (WGS) entry which is preliminary data.</text>
</comment>
<dbReference type="InterPro" id="IPR040553">
    <property type="entry name" value="TxDE"/>
</dbReference>
<dbReference type="Gene3D" id="3.10.180.10">
    <property type="entry name" value="2,3-Dihydroxybiphenyl 1,2-Dioxygenase, domain 1"/>
    <property type="match status" value="1"/>
</dbReference>
<dbReference type="Pfam" id="PF18711">
    <property type="entry name" value="TxDE"/>
    <property type="match status" value="1"/>
</dbReference>
<proteinExistence type="predicted"/>
<name>A0ABP3JPC2_9BACI</name>
<sequence length="225" mass="25427">MEIKTMTLQTAKLTEMKDFYIKQLGFILIEENDDSFRFAVGSSELEFTSNGVTKNPYYHFAINIPSNKFIEAKTWIKERVSLNLEDGQDEVDFTHLPAHALYFDDPSGNVVEFISRHSMKTDQDKPFSIKSVLNISEIGVTVNDVYSAAGALNRVGVTERDNEVINKQNLNFMGDRKTGVFIILNQPGRRWIFSEKLSNIFPLSITLSNNSKIDVNTNGELSTTA</sequence>
<gene>
    <name evidence="2" type="ORF">GCM10008935_11840</name>
</gene>
<evidence type="ECO:0000313" key="3">
    <source>
        <dbReference type="Proteomes" id="UP001500740"/>
    </source>
</evidence>
<keyword evidence="3" id="KW-1185">Reference proteome</keyword>
<dbReference type="InterPro" id="IPR029068">
    <property type="entry name" value="Glyas_Bleomycin-R_OHBP_Dase"/>
</dbReference>
<dbReference type="EMBL" id="BAAACZ010000009">
    <property type="protein sequence ID" value="GAA0458353.1"/>
    <property type="molecule type" value="Genomic_DNA"/>
</dbReference>
<dbReference type="Pfam" id="PF00903">
    <property type="entry name" value="Glyoxalase"/>
    <property type="match status" value="1"/>
</dbReference>
<dbReference type="PROSITE" id="PS51819">
    <property type="entry name" value="VOC"/>
    <property type="match status" value="1"/>
</dbReference>
<evidence type="ECO:0000259" key="1">
    <source>
        <dbReference type="PROSITE" id="PS51819"/>
    </source>
</evidence>
<evidence type="ECO:0000313" key="2">
    <source>
        <dbReference type="EMBL" id="GAA0458353.1"/>
    </source>
</evidence>
<feature type="domain" description="VOC" evidence="1">
    <location>
        <begin position="2"/>
        <end position="116"/>
    </location>
</feature>
<accession>A0ABP3JPC2</accession>
<dbReference type="InterPro" id="IPR004360">
    <property type="entry name" value="Glyas_Fos-R_dOase_dom"/>
</dbReference>
<protein>
    <recommendedName>
        <fullName evidence="1">VOC domain-containing protein</fullName>
    </recommendedName>
</protein>
<reference evidence="3" key="1">
    <citation type="journal article" date="2019" name="Int. J. Syst. Evol. Microbiol.">
        <title>The Global Catalogue of Microorganisms (GCM) 10K type strain sequencing project: providing services to taxonomists for standard genome sequencing and annotation.</title>
        <authorList>
            <consortium name="The Broad Institute Genomics Platform"/>
            <consortium name="The Broad Institute Genome Sequencing Center for Infectious Disease"/>
            <person name="Wu L."/>
            <person name="Ma J."/>
        </authorList>
    </citation>
    <scope>NUCLEOTIDE SEQUENCE [LARGE SCALE GENOMIC DNA]</scope>
    <source>
        <strain evidence="3">JCM 14193</strain>
    </source>
</reference>
<dbReference type="Proteomes" id="UP001500740">
    <property type="component" value="Unassembled WGS sequence"/>
</dbReference>